<reference evidence="7" key="2">
    <citation type="submission" date="2012-11" db="EMBL/GenBank/DDBJ databases">
        <authorList>
            <person name="Kuo A."/>
            <person name="Curtis B.A."/>
            <person name="Tanifuji G."/>
            <person name="Burki F."/>
            <person name="Gruber A."/>
            <person name="Irimia M."/>
            <person name="Maruyama S."/>
            <person name="Arias M.C."/>
            <person name="Ball S.G."/>
            <person name="Gile G.H."/>
            <person name="Hirakawa Y."/>
            <person name="Hopkins J.F."/>
            <person name="Rensing S.A."/>
            <person name="Schmutz J."/>
            <person name="Symeonidi A."/>
            <person name="Elias M."/>
            <person name="Eveleigh R.J."/>
            <person name="Herman E.K."/>
            <person name="Klute M.J."/>
            <person name="Nakayama T."/>
            <person name="Obornik M."/>
            <person name="Reyes-Prieto A."/>
            <person name="Armbrust E.V."/>
            <person name="Aves S.J."/>
            <person name="Beiko R.G."/>
            <person name="Coutinho P."/>
            <person name="Dacks J.B."/>
            <person name="Durnford D.G."/>
            <person name="Fast N.M."/>
            <person name="Green B.R."/>
            <person name="Grisdale C."/>
            <person name="Hempe F."/>
            <person name="Henrissat B."/>
            <person name="Hoppner M.P."/>
            <person name="Ishida K.-I."/>
            <person name="Kim E."/>
            <person name="Koreny L."/>
            <person name="Kroth P.G."/>
            <person name="Liu Y."/>
            <person name="Malik S.-B."/>
            <person name="Maier U.G."/>
            <person name="McRose D."/>
            <person name="Mock T."/>
            <person name="Neilson J.A."/>
            <person name="Onodera N.T."/>
            <person name="Poole A.M."/>
            <person name="Pritham E.J."/>
            <person name="Richards T.A."/>
            <person name="Rocap G."/>
            <person name="Roy S.W."/>
            <person name="Sarai C."/>
            <person name="Schaack S."/>
            <person name="Shirato S."/>
            <person name="Slamovits C.H."/>
            <person name="Spencer D.F."/>
            <person name="Suzuki S."/>
            <person name="Worden A.Z."/>
            <person name="Zauner S."/>
            <person name="Barry K."/>
            <person name="Bell C."/>
            <person name="Bharti A.K."/>
            <person name="Crow J.A."/>
            <person name="Grimwood J."/>
            <person name="Kramer R."/>
            <person name="Lindquist E."/>
            <person name="Lucas S."/>
            <person name="Salamov A."/>
            <person name="McFadden G.I."/>
            <person name="Lane C.E."/>
            <person name="Keeling P.J."/>
            <person name="Gray M.W."/>
            <person name="Grigoriev I.V."/>
            <person name="Archibald J.M."/>
        </authorList>
    </citation>
    <scope>NUCLEOTIDE SEQUENCE</scope>
    <source>
        <strain evidence="7">CCMP2712</strain>
    </source>
</reference>
<dbReference type="PANTHER" id="PTHR24201">
    <property type="entry name" value="ANK_REP_REGION DOMAIN-CONTAINING PROTEIN"/>
    <property type="match status" value="1"/>
</dbReference>
<keyword evidence="7" id="KW-1185">Reference proteome</keyword>
<name>L1JGZ1_GUITC</name>
<feature type="compositionally biased region" description="Polar residues" evidence="4">
    <location>
        <begin position="398"/>
        <end position="419"/>
    </location>
</feature>
<feature type="compositionally biased region" description="Basic and acidic residues" evidence="4">
    <location>
        <begin position="366"/>
        <end position="390"/>
    </location>
</feature>
<proteinExistence type="predicted"/>
<dbReference type="Gene3D" id="1.25.40.20">
    <property type="entry name" value="Ankyrin repeat-containing domain"/>
    <property type="match status" value="2"/>
</dbReference>
<dbReference type="InterPro" id="IPR036770">
    <property type="entry name" value="Ankyrin_rpt-contain_sf"/>
</dbReference>
<dbReference type="Proteomes" id="UP000011087">
    <property type="component" value="Unassembled WGS sequence"/>
</dbReference>
<reference evidence="6" key="3">
    <citation type="submission" date="2015-06" db="UniProtKB">
        <authorList>
            <consortium name="EnsemblProtists"/>
        </authorList>
    </citation>
    <scope>IDENTIFICATION</scope>
</reference>
<evidence type="ECO:0000256" key="3">
    <source>
        <dbReference type="PROSITE-ProRule" id="PRU00023"/>
    </source>
</evidence>
<feature type="region of interest" description="Disordered" evidence="4">
    <location>
        <begin position="364"/>
        <end position="425"/>
    </location>
</feature>
<evidence type="ECO:0000256" key="2">
    <source>
        <dbReference type="ARBA" id="ARBA00023043"/>
    </source>
</evidence>
<dbReference type="GeneID" id="17303995"/>
<dbReference type="PROSITE" id="PS50297">
    <property type="entry name" value="ANK_REP_REGION"/>
    <property type="match status" value="1"/>
</dbReference>
<gene>
    <name evidence="5" type="ORF">GUITHDRAFT_137577</name>
</gene>
<dbReference type="InterPro" id="IPR002110">
    <property type="entry name" value="Ankyrin_rpt"/>
</dbReference>
<evidence type="ECO:0000313" key="7">
    <source>
        <dbReference type="Proteomes" id="UP000011087"/>
    </source>
</evidence>
<dbReference type="eggNOG" id="ENOG502SCCH">
    <property type="taxonomic scope" value="Eukaryota"/>
</dbReference>
<dbReference type="PROSITE" id="PS50088">
    <property type="entry name" value="ANK_REPEAT"/>
    <property type="match status" value="2"/>
</dbReference>
<organism evidence="5">
    <name type="scientific">Guillardia theta (strain CCMP2712)</name>
    <name type="common">Cryptophyte</name>
    <dbReference type="NCBI Taxonomy" id="905079"/>
    <lineage>
        <taxon>Eukaryota</taxon>
        <taxon>Cryptophyceae</taxon>
        <taxon>Pyrenomonadales</taxon>
        <taxon>Geminigeraceae</taxon>
        <taxon>Guillardia</taxon>
    </lineage>
</organism>
<keyword evidence="2 3" id="KW-0040">ANK repeat</keyword>
<dbReference type="STRING" id="905079.L1JGZ1"/>
<dbReference type="EnsemblProtists" id="EKX47409">
    <property type="protein sequence ID" value="EKX47409"/>
    <property type="gene ID" value="GUITHDRAFT_137577"/>
</dbReference>
<dbReference type="OrthoDB" id="194358at2759"/>
<feature type="repeat" description="ANK" evidence="3">
    <location>
        <begin position="238"/>
        <end position="270"/>
    </location>
</feature>
<dbReference type="SMART" id="SM00248">
    <property type="entry name" value="ANK"/>
    <property type="match status" value="3"/>
</dbReference>
<reference evidence="5 7" key="1">
    <citation type="journal article" date="2012" name="Nature">
        <title>Algal genomes reveal evolutionary mosaicism and the fate of nucleomorphs.</title>
        <authorList>
            <consortium name="DOE Joint Genome Institute"/>
            <person name="Curtis B.A."/>
            <person name="Tanifuji G."/>
            <person name="Burki F."/>
            <person name="Gruber A."/>
            <person name="Irimia M."/>
            <person name="Maruyama S."/>
            <person name="Arias M.C."/>
            <person name="Ball S.G."/>
            <person name="Gile G.H."/>
            <person name="Hirakawa Y."/>
            <person name="Hopkins J.F."/>
            <person name="Kuo A."/>
            <person name="Rensing S.A."/>
            <person name="Schmutz J."/>
            <person name="Symeonidi A."/>
            <person name="Elias M."/>
            <person name="Eveleigh R.J."/>
            <person name="Herman E.K."/>
            <person name="Klute M.J."/>
            <person name="Nakayama T."/>
            <person name="Obornik M."/>
            <person name="Reyes-Prieto A."/>
            <person name="Armbrust E.V."/>
            <person name="Aves S.J."/>
            <person name="Beiko R.G."/>
            <person name="Coutinho P."/>
            <person name="Dacks J.B."/>
            <person name="Durnford D.G."/>
            <person name="Fast N.M."/>
            <person name="Green B.R."/>
            <person name="Grisdale C.J."/>
            <person name="Hempel F."/>
            <person name="Henrissat B."/>
            <person name="Hoppner M.P."/>
            <person name="Ishida K."/>
            <person name="Kim E."/>
            <person name="Koreny L."/>
            <person name="Kroth P.G."/>
            <person name="Liu Y."/>
            <person name="Malik S.B."/>
            <person name="Maier U.G."/>
            <person name="McRose D."/>
            <person name="Mock T."/>
            <person name="Neilson J.A."/>
            <person name="Onodera N.T."/>
            <person name="Poole A.M."/>
            <person name="Pritham E.J."/>
            <person name="Richards T.A."/>
            <person name="Rocap G."/>
            <person name="Roy S.W."/>
            <person name="Sarai C."/>
            <person name="Schaack S."/>
            <person name="Shirato S."/>
            <person name="Slamovits C.H."/>
            <person name="Spencer D.F."/>
            <person name="Suzuki S."/>
            <person name="Worden A.Z."/>
            <person name="Zauner S."/>
            <person name="Barry K."/>
            <person name="Bell C."/>
            <person name="Bharti A.K."/>
            <person name="Crow J.A."/>
            <person name="Grimwood J."/>
            <person name="Kramer R."/>
            <person name="Lindquist E."/>
            <person name="Lucas S."/>
            <person name="Salamov A."/>
            <person name="McFadden G.I."/>
            <person name="Lane C.E."/>
            <person name="Keeling P.J."/>
            <person name="Gray M.W."/>
            <person name="Grigoriev I.V."/>
            <person name="Archibald J.M."/>
        </authorList>
    </citation>
    <scope>NUCLEOTIDE SEQUENCE</scope>
    <source>
        <strain evidence="5 7">CCMP2712</strain>
    </source>
</reference>
<evidence type="ECO:0000313" key="6">
    <source>
        <dbReference type="EnsemblProtists" id="EKX47409"/>
    </source>
</evidence>
<dbReference type="InterPro" id="IPR050776">
    <property type="entry name" value="Ank_Repeat/CDKN_Inhibitor"/>
</dbReference>
<dbReference type="HOGENOM" id="CLU_646323_0_0_1"/>
<dbReference type="SUPFAM" id="SSF48403">
    <property type="entry name" value="Ankyrin repeat"/>
    <property type="match status" value="1"/>
</dbReference>
<evidence type="ECO:0000256" key="4">
    <source>
        <dbReference type="SAM" id="MobiDB-lite"/>
    </source>
</evidence>
<dbReference type="KEGG" id="gtt:GUITHDRAFT_137577"/>
<dbReference type="Pfam" id="PF12796">
    <property type="entry name" value="Ank_2"/>
    <property type="match status" value="1"/>
</dbReference>
<evidence type="ECO:0000313" key="5">
    <source>
        <dbReference type="EMBL" id="EKX47409.1"/>
    </source>
</evidence>
<dbReference type="RefSeq" id="XP_005834389.1">
    <property type="nucleotide sequence ID" value="XM_005834332.1"/>
</dbReference>
<accession>L1JGZ1</accession>
<dbReference type="PANTHER" id="PTHR24201:SF15">
    <property type="entry name" value="ANKYRIN REPEAT DOMAIN-CONTAINING PROTEIN 66"/>
    <property type="match status" value="1"/>
</dbReference>
<feature type="repeat" description="ANK" evidence="3">
    <location>
        <begin position="271"/>
        <end position="303"/>
    </location>
</feature>
<evidence type="ECO:0000256" key="1">
    <source>
        <dbReference type="ARBA" id="ARBA00022737"/>
    </source>
</evidence>
<dbReference type="PaxDb" id="55529-EKX47409"/>
<keyword evidence="1" id="KW-0677">Repeat</keyword>
<dbReference type="EMBL" id="JH992990">
    <property type="protein sequence ID" value="EKX47409.1"/>
    <property type="molecule type" value="Genomic_DNA"/>
</dbReference>
<dbReference type="AlphaFoldDB" id="L1JGZ1"/>
<sequence>MSARKRHSGAETYGEEEVDNADIDEYGPHVWYGDDYWKIGDLAWWDIPWIQRPLIGQLVLDDGTSIDLREGDLPNRNPYNPDPSLFAKKDFWHNFTVSIQKRDRSSLLDAPEDDYDTWVATFDKMLDRKIRWERKTPQASDTNATERQLLTKLTLLTAKMDWIVNYSGTVPMPEPVRLREGEFEDITPYMPDEVDAVLDDLSVDEMHKMLWEFSKFGRVKSIATLCEAGADPNAVNEFSCTAMHYAAREGWSPTIEVLYKFGGDLNVKNEIEMTPLHYAAYNNRTAAVWALLRCGAEISVRNYFNFTALELASIHNFKQIVSLLESWGNEGAMNQWEQRYGDMFRRSHDPVNFNPLIRYEDEGDSAEARKAKEAEGERVVYESEESKEQSSEQLLGDTGSSGSSYDENTTYGLLTQTLKEMNERD</sequence>
<protein>
    <submittedName>
        <fullName evidence="5 6">Uncharacterized protein</fullName>
    </submittedName>
</protein>